<feature type="binding site" evidence="8">
    <location>
        <position position="82"/>
    </location>
    <ligand>
        <name>(6S)-5-formyl-5,6,7,8-tetrahydrofolate</name>
        <dbReference type="ChEBI" id="CHEBI:57457"/>
    </ligand>
</feature>
<evidence type="ECO:0000256" key="3">
    <source>
        <dbReference type="ARBA" id="ARBA00022741"/>
    </source>
</evidence>
<dbReference type="PRINTS" id="PR00326">
    <property type="entry name" value="GTP1OBG"/>
</dbReference>
<evidence type="ECO:0000256" key="8">
    <source>
        <dbReference type="HAMAP-Rule" id="MF_00379"/>
    </source>
</evidence>
<feature type="binding site" evidence="8">
    <location>
        <position position="233"/>
    </location>
    <ligand>
        <name>Mg(2+)</name>
        <dbReference type="ChEBI" id="CHEBI:18420"/>
    </ligand>
</feature>
<dbReference type="Proteomes" id="UP000237889">
    <property type="component" value="Chromosome"/>
</dbReference>
<dbReference type="SUPFAM" id="SSF103025">
    <property type="entry name" value="Folate-binding domain"/>
    <property type="match status" value="1"/>
</dbReference>
<keyword evidence="8" id="KW-0479">Metal-binding</keyword>
<feature type="binding site" evidence="8">
    <location>
        <position position="122"/>
    </location>
    <ligand>
        <name>(6S)-5-formyl-5,6,7,8-tetrahydrofolate</name>
        <dbReference type="ChEBI" id="CHEBI:57457"/>
    </ligand>
</feature>
<gene>
    <name evidence="8" type="primary">mnmE</name>
    <name evidence="8" type="synonym">trmE</name>
    <name evidence="10" type="ORF">C6569_18025</name>
</gene>
<dbReference type="KEGG" id="phr:C6569_18025"/>
<feature type="binding site" evidence="8">
    <location>
        <begin position="229"/>
        <end position="234"/>
    </location>
    <ligand>
        <name>GTP</name>
        <dbReference type="ChEBI" id="CHEBI:37565"/>
    </ligand>
</feature>
<dbReference type="CDD" id="cd04164">
    <property type="entry name" value="trmE"/>
    <property type="match status" value="1"/>
</dbReference>
<comment type="subcellular location">
    <subcellularLocation>
        <location evidence="8">Cytoplasm</location>
    </subcellularLocation>
</comment>
<dbReference type="NCBIfam" id="TIGR00231">
    <property type="entry name" value="small_GTP"/>
    <property type="match status" value="1"/>
</dbReference>
<dbReference type="EC" id="3.6.-.-" evidence="8"/>
<evidence type="ECO:0000313" key="11">
    <source>
        <dbReference type="Proteomes" id="UP000237889"/>
    </source>
</evidence>
<dbReference type="PANTHER" id="PTHR42714:SF2">
    <property type="entry name" value="TRNA MODIFICATION GTPASE GTPBP3, MITOCHONDRIAL"/>
    <property type="match status" value="1"/>
</dbReference>
<dbReference type="InterPro" id="IPR027417">
    <property type="entry name" value="P-loop_NTPase"/>
</dbReference>
<feature type="binding site" evidence="8">
    <location>
        <position position="24"/>
    </location>
    <ligand>
        <name>(6S)-5-formyl-5,6,7,8-tetrahydrofolate</name>
        <dbReference type="ChEBI" id="CHEBI:57457"/>
    </ligand>
</feature>
<reference evidence="10 11" key="1">
    <citation type="submission" date="2018-03" db="EMBL/GenBank/DDBJ databases">
        <title>Genome sequencing of Phreatobacter sp.</title>
        <authorList>
            <person name="Kim S.-J."/>
            <person name="Heo J."/>
            <person name="Kwon S.-W."/>
        </authorList>
    </citation>
    <scope>NUCLEOTIDE SEQUENCE [LARGE SCALE GENOMIC DNA]</scope>
    <source>
        <strain evidence="10 11">S-12</strain>
    </source>
</reference>
<keyword evidence="5 8" id="KW-0460">Magnesium</keyword>
<sequence length="439" mass="45927">MAMIPRTIASVSTPPGLSGVAVIRVSGPEAGSVATGLAGRLPPPRRATLATLADPRSGEPLDRGLLLWFTAPHSFTGEDVLELQVHGGRAVVAAVLDAALAIAGVRPAEAGEFTRRAFENGRLDLAEVEGLGDLLRAETQAQRRQAYGLFAGRLTSEADRLQAKLLPILAQVEATIDFPDEGDVTGAALDTARRELIALREEVTALLASADRGERVRDGVTVAIAGPPNAGKSTLLNALARRDVAIVSPQAGTTRDSLEVHLDLAGAAVVLVDTAGLRETADPVEAEGIRRTRQRIAGADLTLWLTAGDPVDRAPTGPGAVWLVQTQIDRETPALPSVVHRISAVTGEGMAGLVAALTSFAADRTGGEPAIIVRQRHRLIVEELSEALGGALAVGDWDAEPELVAERLRQGLAALGRARGRVGTEAMLDRLFSAFCIGK</sequence>
<comment type="function">
    <text evidence="8">Exhibits a very high intrinsic GTPase hydrolysis rate. Involved in the addition of a carboxymethylaminomethyl (cmnm) group at the wobble position (U34) of certain tRNAs, forming tRNA-cmnm(5)s(2)U34.</text>
</comment>
<dbReference type="SUPFAM" id="SSF52540">
    <property type="entry name" value="P-loop containing nucleoside triphosphate hydrolases"/>
    <property type="match status" value="1"/>
</dbReference>
<accession>A0A2S0NF84</accession>
<dbReference type="InterPro" id="IPR005225">
    <property type="entry name" value="Small_GTP-bd"/>
</dbReference>
<feature type="binding site" evidence="8">
    <location>
        <position position="439"/>
    </location>
    <ligand>
        <name>(6S)-5-formyl-5,6,7,8-tetrahydrofolate</name>
        <dbReference type="ChEBI" id="CHEBI:57457"/>
    </ligand>
</feature>
<dbReference type="InterPro" id="IPR018948">
    <property type="entry name" value="GTP-bd_TrmE_N"/>
</dbReference>
<feature type="binding site" evidence="8">
    <location>
        <begin position="273"/>
        <end position="276"/>
    </location>
    <ligand>
        <name>GTP</name>
        <dbReference type="ChEBI" id="CHEBI:37565"/>
    </ligand>
</feature>
<feature type="domain" description="TrmE-type G" evidence="9">
    <location>
        <begin position="219"/>
        <end position="362"/>
    </location>
</feature>
<comment type="caution">
    <text evidence="8">Lacks conserved residue(s) required for the propagation of feature annotation.</text>
</comment>
<keyword evidence="6 8" id="KW-0630">Potassium</keyword>
<dbReference type="OrthoDB" id="9805918at2"/>
<dbReference type="Gene3D" id="1.20.120.430">
    <property type="entry name" value="tRNA modification GTPase MnmE domain 2"/>
    <property type="match status" value="1"/>
</dbReference>
<comment type="similarity">
    <text evidence="1 8">Belongs to the TRAFAC class TrmE-Era-EngA-EngB-Septin-like GTPase superfamily. TrmE GTPase family.</text>
</comment>
<dbReference type="CDD" id="cd14858">
    <property type="entry name" value="TrmE_N"/>
    <property type="match status" value="1"/>
</dbReference>
<keyword evidence="2 8" id="KW-0819">tRNA processing</keyword>
<evidence type="ECO:0000256" key="2">
    <source>
        <dbReference type="ARBA" id="ARBA00022694"/>
    </source>
</evidence>
<keyword evidence="8" id="KW-0963">Cytoplasm</keyword>
<dbReference type="EMBL" id="CP027668">
    <property type="protein sequence ID" value="AVO46808.1"/>
    <property type="molecule type" value="Genomic_DNA"/>
</dbReference>
<dbReference type="InterPro" id="IPR027368">
    <property type="entry name" value="MnmE_dom2"/>
</dbReference>
<dbReference type="PROSITE" id="PS51709">
    <property type="entry name" value="G_TRME"/>
    <property type="match status" value="1"/>
</dbReference>
<dbReference type="GO" id="GO:0030488">
    <property type="term" value="P:tRNA methylation"/>
    <property type="evidence" value="ECO:0007669"/>
    <property type="project" value="TreeGrafter"/>
</dbReference>
<dbReference type="Pfam" id="PF12631">
    <property type="entry name" value="MnmE_helical"/>
    <property type="match status" value="1"/>
</dbReference>
<dbReference type="Gene3D" id="3.30.1360.120">
    <property type="entry name" value="Probable tRNA modification gtpase trme, domain 1"/>
    <property type="match status" value="1"/>
</dbReference>
<dbReference type="SUPFAM" id="SSF116878">
    <property type="entry name" value="TrmE connector domain"/>
    <property type="match status" value="1"/>
</dbReference>
<dbReference type="GO" id="GO:0046872">
    <property type="term" value="F:metal ion binding"/>
    <property type="evidence" value="ECO:0007669"/>
    <property type="project" value="UniProtKB-KW"/>
</dbReference>
<keyword evidence="11" id="KW-1185">Reference proteome</keyword>
<dbReference type="GO" id="GO:0005737">
    <property type="term" value="C:cytoplasm"/>
    <property type="evidence" value="ECO:0007669"/>
    <property type="project" value="UniProtKB-SubCell"/>
</dbReference>
<feature type="binding site" evidence="8">
    <location>
        <begin position="248"/>
        <end position="254"/>
    </location>
    <ligand>
        <name>GTP</name>
        <dbReference type="ChEBI" id="CHEBI:37565"/>
    </ligand>
</feature>
<feature type="binding site" evidence="8">
    <location>
        <position position="254"/>
    </location>
    <ligand>
        <name>Mg(2+)</name>
        <dbReference type="ChEBI" id="CHEBI:18420"/>
    </ligand>
</feature>
<proteinExistence type="inferred from homology"/>
<dbReference type="AlphaFoldDB" id="A0A2S0NF84"/>
<keyword evidence="7 8" id="KW-0342">GTP-binding</keyword>
<dbReference type="GO" id="GO:0003924">
    <property type="term" value="F:GTPase activity"/>
    <property type="evidence" value="ECO:0007669"/>
    <property type="project" value="UniProtKB-UniRule"/>
</dbReference>
<dbReference type="InterPro" id="IPR006073">
    <property type="entry name" value="GTP-bd"/>
</dbReference>
<dbReference type="Gene3D" id="3.40.50.300">
    <property type="entry name" value="P-loop containing nucleotide triphosphate hydrolases"/>
    <property type="match status" value="1"/>
</dbReference>
<comment type="subunit">
    <text evidence="8">Homodimer. Heterotetramer of two MnmE and two MnmG subunits.</text>
</comment>
<dbReference type="InterPro" id="IPR031168">
    <property type="entry name" value="G_TrmE"/>
</dbReference>
<keyword evidence="4 8" id="KW-0378">Hydrolase</keyword>
<dbReference type="InterPro" id="IPR027266">
    <property type="entry name" value="TrmE/GcvT-like"/>
</dbReference>
<evidence type="ECO:0000313" key="10">
    <source>
        <dbReference type="EMBL" id="AVO46808.1"/>
    </source>
</evidence>
<keyword evidence="3 8" id="KW-0547">Nucleotide-binding</keyword>
<evidence type="ECO:0000256" key="7">
    <source>
        <dbReference type="ARBA" id="ARBA00023134"/>
    </source>
</evidence>
<dbReference type="PANTHER" id="PTHR42714">
    <property type="entry name" value="TRNA MODIFICATION GTPASE GTPBP3"/>
    <property type="match status" value="1"/>
</dbReference>
<dbReference type="FunFam" id="3.30.1360.120:FF:000007">
    <property type="entry name" value="tRNA modification GTPase GTPBP3, mitochondrial"/>
    <property type="match status" value="1"/>
</dbReference>
<evidence type="ECO:0000259" key="9">
    <source>
        <dbReference type="PROSITE" id="PS51709"/>
    </source>
</evidence>
<protein>
    <recommendedName>
        <fullName evidence="8">tRNA modification GTPase MnmE</fullName>
        <ecNumber evidence="8">3.6.-.-</ecNumber>
    </recommendedName>
</protein>
<name>A0A2S0NF84_9HYPH</name>
<evidence type="ECO:0000256" key="5">
    <source>
        <dbReference type="ARBA" id="ARBA00022842"/>
    </source>
</evidence>
<evidence type="ECO:0000256" key="6">
    <source>
        <dbReference type="ARBA" id="ARBA00022958"/>
    </source>
</evidence>
<dbReference type="InterPro" id="IPR025867">
    <property type="entry name" value="MnmE_helical"/>
</dbReference>
<dbReference type="NCBIfam" id="NF003661">
    <property type="entry name" value="PRK05291.1-3"/>
    <property type="match status" value="1"/>
</dbReference>
<dbReference type="Pfam" id="PF10396">
    <property type="entry name" value="TrmE_N"/>
    <property type="match status" value="1"/>
</dbReference>
<comment type="cofactor">
    <cofactor evidence="8">
        <name>K(+)</name>
        <dbReference type="ChEBI" id="CHEBI:29103"/>
    </cofactor>
    <text evidence="8">Binds 1 potassium ion per subunit.</text>
</comment>
<dbReference type="GO" id="GO:0002098">
    <property type="term" value="P:tRNA wobble uridine modification"/>
    <property type="evidence" value="ECO:0007669"/>
    <property type="project" value="TreeGrafter"/>
</dbReference>
<evidence type="ECO:0000256" key="1">
    <source>
        <dbReference type="ARBA" id="ARBA00011043"/>
    </source>
</evidence>
<dbReference type="GO" id="GO:0005525">
    <property type="term" value="F:GTP binding"/>
    <property type="evidence" value="ECO:0007669"/>
    <property type="project" value="UniProtKB-UniRule"/>
</dbReference>
<dbReference type="HAMAP" id="MF_00379">
    <property type="entry name" value="GTPase_MnmE"/>
    <property type="match status" value="1"/>
</dbReference>
<evidence type="ECO:0000256" key="4">
    <source>
        <dbReference type="ARBA" id="ARBA00022801"/>
    </source>
</evidence>
<dbReference type="InterPro" id="IPR004520">
    <property type="entry name" value="GTPase_MnmE"/>
</dbReference>
<organism evidence="10 11">
    <name type="scientific">Phreatobacter cathodiphilus</name>
    <dbReference type="NCBI Taxonomy" id="1868589"/>
    <lineage>
        <taxon>Bacteria</taxon>
        <taxon>Pseudomonadati</taxon>
        <taxon>Pseudomonadota</taxon>
        <taxon>Alphaproteobacteria</taxon>
        <taxon>Hyphomicrobiales</taxon>
        <taxon>Phreatobacteraceae</taxon>
        <taxon>Phreatobacter</taxon>
    </lineage>
</organism>
<dbReference type="Pfam" id="PF01926">
    <property type="entry name" value="MMR_HSR1"/>
    <property type="match status" value="1"/>
</dbReference>